<dbReference type="InterPro" id="IPR036388">
    <property type="entry name" value="WH-like_DNA-bd_sf"/>
</dbReference>
<gene>
    <name evidence="1" type="ORF">HMPREF9488_03052</name>
</gene>
<dbReference type="HOGENOM" id="CLU_2615960_0_0_9"/>
<dbReference type="STRING" id="100884.GCA_000269565_02495"/>
<dbReference type="Gene3D" id="1.10.10.10">
    <property type="entry name" value="Winged helix-like DNA-binding domain superfamily/Winged helix DNA-binding domain"/>
    <property type="match status" value="1"/>
</dbReference>
<protein>
    <submittedName>
        <fullName evidence="1">Uncharacterized protein</fullName>
    </submittedName>
</protein>
<reference evidence="1 2" key="1">
    <citation type="submission" date="2010-12" db="EMBL/GenBank/DDBJ databases">
        <title>The Genome Sequence of Coprobacillus sp. strain 29_1.</title>
        <authorList>
            <consortium name="The Broad Institute Genome Sequencing Platform"/>
            <person name="Earl A."/>
            <person name="Ward D."/>
            <person name="Feldgarden M."/>
            <person name="Gevers D."/>
            <person name="Daigneault M."/>
            <person name="Sibley C.D."/>
            <person name="White A."/>
            <person name="Strauss J."/>
            <person name="Allen-Vercoe E."/>
            <person name="Young S.K."/>
            <person name="Zeng Q."/>
            <person name="Gargeya S."/>
            <person name="Fitzgerald M."/>
            <person name="Haas B."/>
            <person name="Abouelleil A."/>
            <person name="Alvarado L."/>
            <person name="Arachchi H.M."/>
            <person name="Berlin A."/>
            <person name="Brown A."/>
            <person name="Chapman S.B."/>
            <person name="Chen Z."/>
            <person name="Dunbar C."/>
            <person name="Freedman E."/>
            <person name="Gearin G."/>
            <person name="Gellesch M."/>
            <person name="Goldberg J."/>
            <person name="Griggs A."/>
            <person name="Gujja S."/>
            <person name="Heilman E."/>
            <person name="Heiman D."/>
            <person name="Howarth C."/>
            <person name="Larson L."/>
            <person name="Lui A."/>
            <person name="MacDonald P.J.P."/>
            <person name="Mehta T."/>
            <person name="Montmayeur A."/>
            <person name="Murphy C."/>
            <person name="Neiman D."/>
            <person name="Pearson M."/>
            <person name="Priest M."/>
            <person name="Roberts A."/>
            <person name="Saif S."/>
            <person name="Shea T."/>
            <person name="Shenoy N."/>
            <person name="Sisk P."/>
            <person name="Stolte C."/>
            <person name="Sykes S."/>
            <person name="White J."/>
            <person name="Yandava C."/>
            <person name="Nusbaum C."/>
            <person name="Birren B."/>
        </authorList>
    </citation>
    <scope>NUCLEOTIDE SEQUENCE [LARGE SCALE GENOMIC DNA]</scope>
    <source>
        <strain evidence="1 2">29_1</strain>
    </source>
</reference>
<name>E7GE59_9FIRM</name>
<dbReference type="Proteomes" id="UP000003157">
    <property type="component" value="Unassembled WGS sequence"/>
</dbReference>
<dbReference type="SUPFAM" id="SSF46785">
    <property type="entry name" value="Winged helix' DNA-binding domain"/>
    <property type="match status" value="1"/>
</dbReference>
<dbReference type="EMBL" id="ADKX01000044">
    <property type="protein sequence ID" value="EFW03660.1"/>
    <property type="molecule type" value="Genomic_DNA"/>
</dbReference>
<keyword evidence="2" id="KW-1185">Reference proteome</keyword>
<dbReference type="RefSeq" id="WP_008790135.1">
    <property type="nucleotide sequence ID" value="NZ_GL636581.1"/>
</dbReference>
<evidence type="ECO:0000313" key="1">
    <source>
        <dbReference type="EMBL" id="EFW03660.1"/>
    </source>
</evidence>
<dbReference type="AlphaFoldDB" id="E7GE59"/>
<dbReference type="eggNOG" id="ENOG502ZQK7">
    <property type="taxonomic scope" value="Bacteria"/>
</dbReference>
<organism evidence="1 2">
    <name type="scientific">Coprobacillus cateniformis</name>
    <dbReference type="NCBI Taxonomy" id="100884"/>
    <lineage>
        <taxon>Bacteria</taxon>
        <taxon>Bacillati</taxon>
        <taxon>Bacillota</taxon>
        <taxon>Erysipelotrichia</taxon>
        <taxon>Erysipelotrichales</taxon>
        <taxon>Coprobacillaceae</taxon>
        <taxon>Coprobacillus</taxon>
    </lineage>
</organism>
<comment type="caution">
    <text evidence="1">The sequence shown here is derived from an EMBL/GenBank/DDBJ whole genome shotgun (WGS) entry which is preliminary data.</text>
</comment>
<evidence type="ECO:0000313" key="2">
    <source>
        <dbReference type="Proteomes" id="UP000003157"/>
    </source>
</evidence>
<proteinExistence type="predicted"/>
<sequence length="78" mass="9603">MERIEKRIVVLYRLRKERINELLKEYHLSYEDYEIVLALHYAEGLSIEDIKKETKIDERLIESIIDHLQEKKLSLYRK</sequence>
<dbReference type="InterPro" id="IPR036390">
    <property type="entry name" value="WH_DNA-bd_sf"/>
</dbReference>
<accession>E7GE59</accession>